<organism evidence="4 5">
    <name type="scientific">Neofusicoccum ribis</name>
    <dbReference type="NCBI Taxonomy" id="45134"/>
    <lineage>
        <taxon>Eukaryota</taxon>
        <taxon>Fungi</taxon>
        <taxon>Dikarya</taxon>
        <taxon>Ascomycota</taxon>
        <taxon>Pezizomycotina</taxon>
        <taxon>Dothideomycetes</taxon>
        <taxon>Dothideomycetes incertae sedis</taxon>
        <taxon>Botryosphaeriales</taxon>
        <taxon>Botryosphaeriaceae</taxon>
        <taxon>Neofusicoccum</taxon>
    </lineage>
</organism>
<comment type="caution">
    <text evidence="4">The sequence shown here is derived from an EMBL/GenBank/DDBJ whole genome shotgun (WGS) entry which is preliminary data.</text>
</comment>
<feature type="region of interest" description="Disordered" evidence="1">
    <location>
        <begin position="503"/>
        <end position="543"/>
    </location>
</feature>
<gene>
    <name evidence="4" type="ORF">SLS56_010984</name>
</gene>
<evidence type="ECO:0008006" key="6">
    <source>
        <dbReference type="Google" id="ProtNLM"/>
    </source>
</evidence>
<proteinExistence type="predicted"/>
<evidence type="ECO:0000256" key="1">
    <source>
        <dbReference type="SAM" id="MobiDB-lite"/>
    </source>
</evidence>
<accession>A0ABR3SCY9</accession>
<keyword evidence="5" id="KW-1185">Reference proteome</keyword>
<feature type="compositionally biased region" description="Basic and acidic residues" evidence="1">
    <location>
        <begin position="522"/>
        <end position="531"/>
    </location>
</feature>
<evidence type="ECO:0000259" key="3">
    <source>
        <dbReference type="Pfam" id="PF14330"/>
    </source>
</evidence>
<evidence type="ECO:0000313" key="4">
    <source>
        <dbReference type="EMBL" id="KAL1617441.1"/>
    </source>
</evidence>
<protein>
    <recommendedName>
        <fullName evidence="6">Caib baif family enzyme</fullName>
    </recommendedName>
</protein>
<dbReference type="InterPro" id="IPR010839">
    <property type="entry name" value="AtuA_N"/>
</dbReference>
<dbReference type="Pfam" id="PF14330">
    <property type="entry name" value="DUF4387"/>
    <property type="match status" value="1"/>
</dbReference>
<feature type="domain" description="DUF4387" evidence="3">
    <location>
        <begin position="550"/>
        <end position="651"/>
    </location>
</feature>
<name>A0ABR3SCY9_9PEZI</name>
<dbReference type="Proteomes" id="UP001521116">
    <property type="component" value="Unassembled WGS sequence"/>
</dbReference>
<sequence>MSVPDLKSDGTVPLCHIVTPVGMLGYGLDELQTSNALQSLAATNTPTAIILDSGSTDSGPSKLALGSMSCPRSSYARDLAKLLKLVDTFRVPLIFSSAGGDGSDEHVKEILGVIGEIASQEQNEHYRLNTIAIFSGLKKELVLDRLRSGAISGCGPCVPQLTEEDLESTNTIVSQMGPEPFVDAMTANPDFNVIVGGRAYDPAPFIAYAWSLCKAHIDNASPEELQTIIGGFAHMGKVMECGGLCAEPKSPGAIATVYRNATFDIAPLDPRARCTPTSVAAHALYEKSRPDVLHGPGGYLDLTSAKCEQLRDGRTVRVHGSLFYFSKSMGLPYQLKLEGATTIGYRTMYMGSVRDPILISQLGNLIKRVKGYVAMQHREVSGCWELDFHVYGRQGNASASDSGVFLIGEVLASSQHLATSVASTARIATIHGGYPGQKATAGNFAFGVGEKTEIELGACPKFSIYHLMNLQDGEEHLQPDCDTKAPASIFSQSVSVIGKGRVQQQQVSDNSLHPSQASAQDKTTHVEREPDISQEGKASSLNGFASPSKLVHLARVLRSKNAGPYEITLDVMFESEPVYRLVQQSGMLNLETVSDALKLPPKEIIWSGFFDPARAFKVTIPRIRGGEKVAAGSFMEDDVHGSQQHLGLVNMKLPGSVLQGIANLQRV</sequence>
<dbReference type="EMBL" id="JAJVDC020000231">
    <property type="protein sequence ID" value="KAL1617441.1"/>
    <property type="molecule type" value="Genomic_DNA"/>
</dbReference>
<reference evidence="4 5" key="1">
    <citation type="submission" date="2024-02" db="EMBL/GenBank/DDBJ databases">
        <title>De novo assembly and annotation of 12 fungi associated with fruit tree decline syndrome in Ontario, Canada.</title>
        <authorList>
            <person name="Sulman M."/>
            <person name="Ellouze W."/>
            <person name="Ilyukhin E."/>
        </authorList>
    </citation>
    <scope>NUCLEOTIDE SEQUENCE [LARGE SCALE GENOMIC DNA]</scope>
    <source>
        <strain evidence="4 5">M1-105</strain>
    </source>
</reference>
<feature type="compositionally biased region" description="Polar residues" evidence="1">
    <location>
        <begin position="503"/>
        <end position="521"/>
    </location>
</feature>
<evidence type="ECO:0000259" key="2">
    <source>
        <dbReference type="Pfam" id="PF07287"/>
    </source>
</evidence>
<evidence type="ECO:0000313" key="5">
    <source>
        <dbReference type="Proteomes" id="UP001521116"/>
    </source>
</evidence>
<feature type="domain" description="Acyclic terpene utilisation N-terminal" evidence="2">
    <location>
        <begin position="172"/>
        <end position="438"/>
    </location>
</feature>
<dbReference type="Pfam" id="PF07287">
    <property type="entry name" value="AtuA"/>
    <property type="match status" value="1"/>
</dbReference>
<dbReference type="InterPro" id="IPR025496">
    <property type="entry name" value="DUF4387"/>
</dbReference>